<evidence type="ECO:0000256" key="1">
    <source>
        <dbReference type="ARBA" id="ARBA00004123"/>
    </source>
</evidence>
<comment type="caution">
    <text evidence="9">The sequence shown here is derived from an EMBL/GenBank/DDBJ whole genome shotgun (WGS) entry which is preliminary data.</text>
</comment>
<evidence type="ECO:0000256" key="4">
    <source>
        <dbReference type="ARBA" id="ARBA00023125"/>
    </source>
</evidence>
<organism evidence="9 10">
    <name type="scientific">Plectosphaerella cucumerina</name>
    <dbReference type="NCBI Taxonomy" id="40658"/>
    <lineage>
        <taxon>Eukaryota</taxon>
        <taxon>Fungi</taxon>
        <taxon>Dikarya</taxon>
        <taxon>Ascomycota</taxon>
        <taxon>Pezizomycotina</taxon>
        <taxon>Sordariomycetes</taxon>
        <taxon>Hypocreomycetidae</taxon>
        <taxon>Glomerellales</taxon>
        <taxon>Plectosphaerellaceae</taxon>
        <taxon>Plectosphaerella</taxon>
    </lineage>
</organism>
<dbReference type="Gene3D" id="4.10.240.10">
    <property type="entry name" value="Zn(2)-C6 fungal-type DNA-binding domain"/>
    <property type="match status" value="1"/>
</dbReference>
<feature type="domain" description="Zn(2)-C6 fungal-type" evidence="8">
    <location>
        <begin position="42"/>
        <end position="71"/>
    </location>
</feature>
<feature type="compositionally biased region" description="Polar residues" evidence="7">
    <location>
        <begin position="126"/>
        <end position="136"/>
    </location>
</feature>
<dbReference type="GO" id="GO:0000981">
    <property type="term" value="F:DNA-binding transcription factor activity, RNA polymerase II-specific"/>
    <property type="evidence" value="ECO:0007669"/>
    <property type="project" value="InterPro"/>
</dbReference>
<dbReference type="GO" id="GO:0043565">
    <property type="term" value="F:sequence-specific DNA binding"/>
    <property type="evidence" value="ECO:0007669"/>
    <property type="project" value="TreeGrafter"/>
</dbReference>
<dbReference type="CDD" id="cd12148">
    <property type="entry name" value="fungal_TF_MHR"/>
    <property type="match status" value="1"/>
</dbReference>
<evidence type="ECO:0000256" key="3">
    <source>
        <dbReference type="ARBA" id="ARBA00023015"/>
    </source>
</evidence>
<dbReference type="InterPro" id="IPR001138">
    <property type="entry name" value="Zn2Cys6_DnaBD"/>
</dbReference>
<dbReference type="InterPro" id="IPR007219">
    <property type="entry name" value="XnlR_reg_dom"/>
</dbReference>
<dbReference type="PROSITE" id="PS00463">
    <property type="entry name" value="ZN2_CY6_FUNGAL_1"/>
    <property type="match status" value="1"/>
</dbReference>
<dbReference type="SMART" id="SM00066">
    <property type="entry name" value="GAL4"/>
    <property type="match status" value="1"/>
</dbReference>
<dbReference type="Proteomes" id="UP000813385">
    <property type="component" value="Unassembled WGS sequence"/>
</dbReference>
<dbReference type="GO" id="GO:0045944">
    <property type="term" value="P:positive regulation of transcription by RNA polymerase II"/>
    <property type="evidence" value="ECO:0007669"/>
    <property type="project" value="TreeGrafter"/>
</dbReference>
<keyword evidence="2" id="KW-0479">Metal-binding</keyword>
<feature type="region of interest" description="Disordered" evidence="7">
    <location>
        <begin position="84"/>
        <end position="165"/>
    </location>
</feature>
<dbReference type="Pfam" id="PF00172">
    <property type="entry name" value="Zn_clus"/>
    <property type="match status" value="1"/>
</dbReference>
<feature type="compositionally biased region" description="Low complexity" evidence="7">
    <location>
        <begin position="7"/>
        <end position="18"/>
    </location>
</feature>
<feature type="region of interest" description="Disordered" evidence="7">
    <location>
        <begin position="1"/>
        <end position="39"/>
    </location>
</feature>
<dbReference type="SUPFAM" id="SSF57701">
    <property type="entry name" value="Zn2/Cys6 DNA-binding domain"/>
    <property type="match status" value="1"/>
</dbReference>
<name>A0A8K0TMU0_9PEZI</name>
<dbReference type="Pfam" id="PF04082">
    <property type="entry name" value="Fungal_trans"/>
    <property type="match status" value="1"/>
</dbReference>
<gene>
    <name evidence="9" type="ORF">B0T11DRAFT_306276</name>
</gene>
<keyword evidence="3" id="KW-0805">Transcription regulation</keyword>
<evidence type="ECO:0000256" key="6">
    <source>
        <dbReference type="ARBA" id="ARBA00023242"/>
    </source>
</evidence>
<dbReference type="PANTHER" id="PTHR47540:SF3">
    <property type="entry name" value="ZN(II)2CYS6 TRANSCRIPTION FACTOR (EUROFUNG)"/>
    <property type="match status" value="1"/>
</dbReference>
<evidence type="ECO:0000313" key="9">
    <source>
        <dbReference type="EMBL" id="KAH7363263.1"/>
    </source>
</evidence>
<keyword evidence="10" id="KW-1185">Reference proteome</keyword>
<protein>
    <submittedName>
        <fullName evidence="9">Fungal-specific transcription factor domain-containing protein</fullName>
    </submittedName>
</protein>
<dbReference type="InterPro" id="IPR036864">
    <property type="entry name" value="Zn2-C6_fun-type_DNA-bd_sf"/>
</dbReference>
<dbReference type="CDD" id="cd00067">
    <property type="entry name" value="GAL4"/>
    <property type="match status" value="1"/>
</dbReference>
<reference evidence="9" key="1">
    <citation type="journal article" date="2021" name="Nat. Commun.">
        <title>Genetic determinants of endophytism in the Arabidopsis root mycobiome.</title>
        <authorList>
            <person name="Mesny F."/>
            <person name="Miyauchi S."/>
            <person name="Thiergart T."/>
            <person name="Pickel B."/>
            <person name="Atanasova L."/>
            <person name="Karlsson M."/>
            <person name="Huettel B."/>
            <person name="Barry K.W."/>
            <person name="Haridas S."/>
            <person name="Chen C."/>
            <person name="Bauer D."/>
            <person name="Andreopoulos W."/>
            <person name="Pangilinan J."/>
            <person name="LaButti K."/>
            <person name="Riley R."/>
            <person name="Lipzen A."/>
            <person name="Clum A."/>
            <person name="Drula E."/>
            <person name="Henrissat B."/>
            <person name="Kohler A."/>
            <person name="Grigoriev I.V."/>
            <person name="Martin F.M."/>
            <person name="Hacquard S."/>
        </authorList>
    </citation>
    <scope>NUCLEOTIDE SEQUENCE</scope>
    <source>
        <strain evidence="9">MPI-CAGE-AT-0016</strain>
    </source>
</reference>
<proteinExistence type="predicted"/>
<dbReference type="PANTHER" id="PTHR47540">
    <property type="entry name" value="THIAMINE REPRESSIBLE GENES REGULATORY PROTEIN THI5"/>
    <property type="match status" value="1"/>
</dbReference>
<dbReference type="PROSITE" id="PS50048">
    <property type="entry name" value="ZN2_CY6_FUNGAL_2"/>
    <property type="match status" value="1"/>
</dbReference>
<comment type="subcellular location">
    <subcellularLocation>
        <location evidence="1">Nucleus</location>
    </subcellularLocation>
</comment>
<keyword evidence="6" id="KW-0539">Nucleus</keyword>
<dbReference type="InterPro" id="IPR051711">
    <property type="entry name" value="Stress_Response_Reg"/>
</dbReference>
<evidence type="ECO:0000256" key="5">
    <source>
        <dbReference type="ARBA" id="ARBA00023163"/>
    </source>
</evidence>
<evidence type="ECO:0000256" key="2">
    <source>
        <dbReference type="ARBA" id="ARBA00022723"/>
    </source>
</evidence>
<keyword evidence="5" id="KW-0804">Transcription</keyword>
<evidence type="ECO:0000256" key="7">
    <source>
        <dbReference type="SAM" id="MobiDB-lite"/>
    </source>
</evidence>
<keyword evidence="4" id="KW-0238">DNA-binding</keyword>
<dbReference type="GO" id="GO:0006351">
    <property type="term" value="P:DNA-templated transcription"/>
    <property type="evidence" value="ECO:0007669"/>
    <property type="project" value="InterPro"/>
</dbReference>
<accession>A0A8K0TMU0</accession>
<dbReference type="SMART" id="SM00906">
    <property type="entry name" value="Fungal_trans"/>
    <property type="match status" value="1"/>
</dbReference>
<dbReference type="GO" id="GO:0005634">
    <property type="term" value="C:nucleus"/>
    <property type="evidence" value="ECO:0007669"/>
    <property type="project" value="UniProtKB-SubCell"/>
</dbReference>
<feature type="compositionally biased region" description="Polar residues" evidence="7">
    <location>
        <begin position="85"/>
        <end position="103"/>
    </location>
</feature>
<evidence type="ECO:0000313" key="10">
    <source>
        <dbReference type="Proteomes" id="UP000813385"/>
    </source>
</evidence>
<dbReference type="EMBL" id="JAGPXD010000003">
    <property type="protein sequence ID" value="KAH7363263.1"/>
    <property type="molecule type" value="Genomic_DNA"/>
</dbReference>
<dbReference type="AlphaFoldDB" id="A0A8K0TMU0"/>
<evidence type="ECO:0000259" key="8">
    <source>
        <dbReference type="PROSITE" id="PS50048"/>
    </source>
</evidence>
<dbReference type="GO" id="GO:0008270">
    <property type="term" value="F:zinc ion binding"/>
    <property type="evidence" value="ECO:0007669"/>
    <property type="project" value="InterPro"/>
</dbReference>
<sequence length="730" mass="81769">MDIAVDALGSQSPGLASSPGGGGTSARKKQQQQQQRARVTRACDRCKKRKTKCNGLHPCRLCTETQLACTYTASYFRGRPPALVSSETSTQLQDRPRTTQGPSLGSIPFSPTLPGLPAAPRAPSVQLGQASSSLEPISTDDHETSNEPLSRASPEPTQTDLEGHYVGPSSGVSFLLRMQKRLQGSQTFSQGTPIFNFGDAPLSRNNMVSGTGHDQHPPYLNPSFYLSLTREHTTKLLERYFDFAVPVDRFLHRPTVEQWLEEFYDTMGAMNDPSEAPTRTAVLFMMFAVAQQHMAPRPSEQSIEMSLRYYLAGTYQLSREQGAVRLASVQARLCQCLWLLSESRINHCWSLFGTVARLAVAIGLHRNRHVDAFSQDQVQAECRRRTFWSAYSLDNYLSTALGRPRTFHDDDIDQQLPSAIDDSMLVSRLQSEVSFGLRGQSVMLGVVAYAQLSQIVSGILRDLYSIKARSAQDRFAMTEKYTKELRSWRSGMAHFLETDRSHTAPLVPIFSRQRNALNLAYWHTFILTHRPLLLNNFAKLNNRRKKEASAEEATAKAKTDHSIRECLDAAMHVVETINHIIVAGQLFRAYWFTPYYAFSASVILYIYAIQQSAEPPDTYMQYLQAAERCQAQIADIAEEGSLTSRYCVVLEELRIEARRQTSRAQRGMKRQREGDGLDAQQPEGFLSTETADLQGFGGIDFNVSPSASLADMTSWEQFDSMVSDDLPDKF</sequence>
<dbReference type="OrthoDB" id="2579025at2759"/>